<dbReference type="SUPFAM" id="SSF48264">
    <property type="entry name" value="Cytochrome P450"/>
    <property type="match status" value="1"/>
</dbReference>
<dbReference type="GO" id="GO:0016705">
    <property type="term" value="F:oxidoreductase activity, acting on paired donors, with incorporation or reduction of molecular oxygen"/>
    <property type="evidence" value="ECO:0007669"/>
    <property type="project" value="InterPro"/>
</dbReference>
<dbReference type="PANTHER" id="PTHR11903">
    <property type="entry name" value="PROSTAGLANDIN G/H SYNTHASE"/>
    <property type="match status" value="1"/>
</dbReference>
<organism evidence="6 7">
    <name type="scientific">Crepidotus variabilis</name>
    <dbReference type="NCBI Taxonomy" id="179855"/>
    <lineage>
        <taxon>Eukaryota</taxon>
        <taxon>Fungi</taxon>
        <taxon>Dikarya</taxon>
        <taxon>Basidiomycota</taxon>
        <taxon>Agaricomycotina</taxon>
        <taxon>Agaricomycetes</taxon>
        <taxon>Agaricomycetidae</taxon>
        <taxon>Agaricales</taxon>
        <taxon>Agaricineae</taxon>
        <taxon>Crepidotaceae</taxon>
        <taxon>Crepidotus</taxon>
    </lineage>
</organism>
<keyword evidence="2" id="KW-0479">Metal-binding</keyword>
<dbReference type="Pfam" id="PF03098">
    <property type="entry name" value="An_peroxidase"/>
    <property type="match status" value="1"/>
</dbReference>
<dbReference type="Gene3D" id="1.10.640.10">
    <property type="entry name" value="Haem peroxidase domain superfamily, animal type"/>
    <property type="match status" value="1"/>
</dbReference>
<dbReference type="AlphaFoldDB" id="A0A9P6JL51"/>
<dbReference type="GO" id="GO:0051213">
    <property type="term" value="F:dioxygenase activity"/>
    <property type="evidence" value="ECO:0007669"/>
    <property type="project" value="UniProtKB-KW"/>
</dbReference>
<dbReference type="GO" id="GO:0005506">
    <property type="term" value="F:iron ion binding"/>
    <property type="evidence" value="ECO:0007669"/>
    <property type="project" value="InterPro"/>
</dbReference>
<keyword evidence="3" id="KW-0223">Dioxygenase</keyword>
<keyword evidence="4" id="KW-0560">Oxidoreductase</keyword>
<keyword evidence="1" id="KW-0349">Heme</keyword>
<evidence type="ECO:0000256" key="3">
    <source>
        <dbReference type="ARBA" id="ARBA00022964"/>
    </source>
</evidence>
<evidence type="ECO:0000313" key="7">
    <source>
        <dbReference type="Proteomes" id="UP000807306"/>
    </source>
</evidence>
<dbReference type="Gene3D" id="1.10.630.10">
    <property type="entry name" value="Cytochrome P450"/>
    <property type="match status" value="1"/>
</dbReference>
<dbReference type="PANTHER" id="PTHR11903:SF37">
    <property type="entry name" value="PSI-PRODUCING OXYGENASE A"/>
    <property type="match status" value="1"/>
</dbReference>
<dbReference type="InterPro" id="IPR010255">
    <property type="entry name" value="Haem_peroxidase_sf"/>
</dbReference>
<gene>
    <name evidence="6" type="ORF">CPB83DRAFT_860522</name>
</gene>
<evidence type="ECO:0000313" key="6">
    <source>
        <dbReference type="EMBL" id="KAF9524957.1"/>
    </source>
</evidence>
<accession>A0A9P6JL51</accession>
<dbReference type="GO" id="GO:0020037">
    <property type="term" value="F:heme binding"/>
    <property type="evidence" value="ECO:0007669"/>
    <property type="project" value="InterPro"/>
</dbReference>
<evidence type="ECO:0000256" key="4">
    <source>
        <dbReference type="ARBA" id="ARBA00023002"/>
    </source>
</evidence>
<sequence length="1129" mass="126250">MSSLIRRFAQKMDNLADSRAPLNLDGGRPVSGVWEKSTQEFLEIITKPAFTPSDLRAMYDLFRNSNSIGIDDRLLLLEKLIVFMSRYKDHEESKKCQQFVLSLLYKDLPHPPSSYLTTLPLEVSFKPVPQGLIKYQYRTADGSYTNPLIPSLGRAGTPYARSVASSNIGPKSTLPDPGLVFDTLLRRDTFTEHPGGISALFFAFADLVIHSIFNTRHGDWSINDASSYLDLSILYGSNEEQQNSVRRNDGSGKLQDDVWADRRLIMMPPSACVLLVLLNRNHNFIAQRLLDINENGKFVRNPTEDQKMLQDDEIFHRSRLVNCGYFMQIILGDYVGAILGLARDGTDWRLNPLMTMRDAGHEFCPTGQGNVVSIEFNLLYRWHATLSQPDTEWISGFFSKAFGGKDPSSISVEDFKATAEKRLSGSTPPSEWVFGTLKRNKETNRFDDAELAKTLHDAIETRAGAFKARGIPECLRVIEIMGIEQSRTWGTCSLNEFRKFLGLKPYKKFSEWNPLPEIHTAAAALYRDIDNLELHVGLQAEQPKEPGPGAGLCPGYTISRAILADAVCLTRGDRFLTTEFNPYNLTAWGYQDCQFDPQDGSYGGLLTKLLFRTLPDYFPAGSAYAHFPFLDPKFMQPEMMKENPDAAMKYTWSRPKTRSATVPVDDYSSVQTVLSSHSYLSASDSRTFAVVSPLLVSKSEVSILRLATISEKKKRYSLTMNRHEKAASAPAEVAQASKSPLDRLGEEERAANAVETSKKKLIAGVESLSKAILTKPEPDTAMYFSRKAVELIAQKSFAKVGSNMKCVDVVKDVINYLPIYWISRMLGLPLKTKEDLGGTIRDSALTAMMADIGHYVYLNFNTVDDWKLRESSRKTADEIIKIIEINVARVDSMLPIPDVLSPRVAEDAYSQSTIKKLWNLTENKCTHREFASQLFATVAPTAALYSQSLAHVVNFYLDKDKKNARDEIVKLIHSGEGESLKKALGYVYEALRLDPPIPGVYRTAARDNTLPATEVKAGTHVFASVVQANRDESTFGSEPDIPDYMRDPLKRGIHSFGISGLLTSEFFEVTMLASLAAIFSLKSLERGPGKSGIFIRFTEDLYGTKATKYVNLQGQITPWADSLLVQYID</sequence>
<dbReference type="GO" id="GO:0006979">
    <property type="term" value="P:response to oxidative stress"/>
    <property type="evidence" value="ECO:0007669"/>
    <property type="project" value="InterPro"/>
</dbReference>
<evidence type="ECO:0000256" key="5">
    <source>
        <dbReference type="ARBA" id="ARBA00023004"/>
    </source>
</evidence>
<dbReference type="GO" id="GO:0004601">
    <property type="term" value="F:peroxidase activity"/>
    <property type="evidence" value="ECO:0007669"/>
    <property type="project" value="UniProtKB-KW"/>
</dbReference>
<dbReference type="Proteomes" id="UP000807306">
    <property type="component" value="Unassembled WGS sequence"/>
</dbReference>
<evidence type="ECO:0000256" key="2">
    <source>
        <dbReference type="ARBA" id="ARBA00022723"/>
    </source>
</evidence>
<dbReference type="InterPro" id="IPR037120">
    <property type="entry name" value="Haem_peroxidase_sf_animal"/>
</dbReference>
<dbReference type="OrthoDB" id="823504at2759"/>
<dbReference type="InterPro" id="IPR050783">
    <property type="entry name" value="Oxylipin_biosynth_metab"/>
</dbReference>
<reference evidence="6" key="1">
    <citation type="submission" date="2020-11" db="EMBL/GenBank/DDBJ databases">
        <authorList>
            <consortium name="DOE Joint Genome Institute"/>
            <person name="Ahrendt S."/>
            <person name="Riley R."/>
            <person name="Andreopoulos W."/>
            <person name="Labutti K."/>
            <person name="Pangilinan J."/>
            <person name="Ruiz-Duenas F.J."/>
            <person name="Barrasa J.M."/>
            <person name="Sanchez-Garcia M."/>
            <person name="Camarero S."/>
            <person name="Miyauchi S."/>
            <person name="Serrano A."/>
            <person name="Linde D."/>
            <person name="Babiker R."/>
            <person name="Drula E."/>
            <person name="Ayuso-Fernandez I."/>
            <person name="Pacheco R."/>
            <person name="Padilla G."/>
            <person name="Ferreira P."/>
            <person name="Barriuso J."/>
            <person name="Kellner H."/>
            <person name="Castanera R."/>
            <person name="Alfaro M."/>
            <person name="Ramirez L."/>
            <person name="Pisabarro A.G."/>
            <person name="Kuo A."/>
            <person name="Tritt A."/>
            <person name="Lipzen A."/>
            <person name="He G."/>
            <person name="Yan M."/>
            <person name="Ng V."/>
            <person name="Cullen D."/>
            <person name="Martin F."/>
            <person name="Rosso M.-N."/>
            <person name="Henrissat B."/>
            <person name="Hibbett D."/>
            <person name="Martinez A.T."/>
            <person name="Grigoriev I.V."/>
        </authorList>
    </citation>
    <scope>NUCLEOTIDE SEQUENCE</scope>
    <source>
        <strain evidence="6">CBS 506.95</strain>
    </source>
</reference>
<dbReference type="SUPFAM" id="SSF48113">
    <property type="entry name" value="Heme-dependent peroxidases"/>
    <property type="match status" value="1"/>
</dbReference>
<keyword evidence="5" id="KW-0408">Iron</keyword>
<dbReference type="PROSITE" id="PS50292">
    <property type="entry name" value="PEROXIDASE_3"/>
    <property type="match status" value="1"/>
</dbReference>
<dbReference type="CDD" id="cd09817">
    <property type="entry name" value="linoleate_diol_synthase_like"/>
    <property type="match status" value="1"/>
</dbReference>
<dbReference type="InterPro" id="IPR019791">
    <property type="entry name" value="Haem_peroxidase_animal"/>
</dbReference>
<name>A0A9P6JL51_9AGAR</name>
<comment type="caution">
    <text evidence="6">The sequence shown here is derived from an EMBL/GenBank/DDBJ whole genome shotgun (WGS) entry which is preliminary data.</text>
</comment>
<protein>
    <submittedName>
        <fullName evidence="6">Heme peroxidase</fullName>
    </submittedName>
</protein>
<keyword evidence="7" id="KW-1185">Reference proteome</keyword>
<dbReference type="GO" id="GO:0006631">
    <property type="term" value="P:fatty acid metabolic process"/>
    <property type="evidence" value="ECO:0007669"/>
    <property type="project" value="UniProtKB-ARBA"/>
</dbReference>
<dbReference type="GO" id="GO:0004497">
    <property type="term" value="F:monooxygenase activity"/>
    <property type="evidence" value="ECO:0007669"/>
    <property type="project" value="InterPro"/>
</dbReference>
<proteinExistence type="predicted"/>
<dbReference type="InterPro" id="IPR034812">
    <property type="entry name" value="Ppo-like_N"/>
</dbReference>
<dbReference type="EMBL" id="MU157891">
    <property type="protein sequence ID" value="KAF9524957.1"/>
    <property type="molecule type" value="Genomic_DNA"/>
</dbReference>
<evidence type="ECO:0000256" key="1">
    <source>
        <dbReference type="ARBA" id="ARBA00022617"/>
    </source>
</evidence>
<dbReference type="InterPro" id="IPR036396">
    <property type="entry name" value="Cyt_P450_sf"/>
</dbReference>
<keyword evidence="6" id="KW-0575">Peroxidase</keyword>